<dbReference type="Gene3D" id="3.40.1280.10">
    <property type="match status" value="1"/>
</dbReference>
<evidence type="ECO:0000313" key="28">
    <source>
        <dbReference type="Proteomes" id="UP001156218"/>
    </source>
</evidence>
<evidence type="ECO:0000313" key="20">
    <source>
        <dbReference type="EMBL" id="UYU65513.1"/>
    </source>
</evidence>
<evidence type="ECO:0000256" key="7">
    <source>
        <dbReference type="ARBA" id="ARBA00022691"/>
    </source>
</evidence>
<keyword evidence="3 10" id="KW-0963">Cytoplasm</keyword>
<dbReference type="Proteomes" id="UP001156218">
    <property type="component" value="Chromosome"/>
</dbReference>
<dbReference type="EMBL" id="WCRS01000015">
    <property type="protein sequence ID" value="KAB4471117.1"/>
    <property type="molecule type" value="Genomic_DNA"/>
</dbReference>
<dbReference type="Pfam" id="PF20260">
    <property type="entry name" value="PUA_4"/>
    <property type="match status" value="1"/>
</dbReference>
<dbReference type="Proteomes" id="UP000488521">
    <property type="component" value="Unassembled WGS sequence"/>
</dbReference>
<reference evidence="18" key="5">
    <citation type="submission" date="2021-07" db="EMBL/GenBank/DDBJ databases">
        <title>Comparative genomics of Bacteroides fragilis group isolates reveals species-dependent resistance mechanisms and validates clinical tools for resistance prediction.</title>
        <authorList>
            <person name="Wallace M.J."/>
            <person name="Jean S."/>
            <person name="Wallace M.A."/>
            <person name="Carey-Ann B.D."/>
            <person name="Dantas G."/>
        </authorList>
    </citation>
    <scope>NUCLEOTIDE SEQUENCE</scope>
    <source>
        <strain evidence="18">BJH_160</strain>
    </source>
</reference>
<feature type="domain" description="Ribosomal RNA small subunit methyltransferase E methyltransferase" evidence="11">
    <location>
        <begin position="71"/>
        <end position="227"/>
    </location>
</feature>
<dbReference type="Proteomes" id="UP000500882">
    <property type="component" value="Chromosome"/>
</dbReference>
<sequence length="232" mass="26484">MHVFYTPDIQKNYELPEEEAQHCTRVLRLGIGDEITLTDGKGHFYKAEITVATNKRCLVAIKETIFQEPLWPCHLHIAMAPTKNMDRNEWLAEKATEIGFDELTFLNCRFSERKVIKTERIEKILISAIKQSLKARLPKLNEMTDFDKFIAQEFQGQKFIAHCYEGEKPQLKNVLKAGEDALVLIGPEGDFSEEEVKKAIECGFTPISLGKSRLRTETAALVACHTMNLLNQ</sequence>
<dbReference type="Proteomes" id="UP001162960">
    <property type="component" value="Chromosome"/>
</dbReference>
<dbReference type="Proteomes" id="UP000436858">
    <property type="component" value="Unassembled WGS sequence"/>
</dbReference>
<dbReference type="PATRIC" id="fig|818.23.peg.3886"/>
<reference evidence="24 25" key="2">
    <citation type="journal article" date="2019" name="Nat. Med.">
        <title>A library of human gut bacterial isolates paired with longitudinal multiomics data enables mechanistic microbiome research.</title>
        <authorList>
            <person name="Poyet M."/>
            <person name="Groussin M."/>
            <person name="Gibbons S.M."/>
            <person name="Avila-Pacheco J."/>
            <person name="Jiang X."/>
            <person name="Kearney S.M."/>
            <person name="Perrotta A.R."/>
            <person name="Berdy B."/>
            <person name="Zhao S."/>
            <person name="Lieberman T.D."/>
            <person name="Swanson P.K."/>
            <person name="Smith M."/>
            <person name="Roesemann S."/>
            <person name="Alexander J.E."/>
            <person name="Rich S.A."/>
            <person name="Livny J."/>
            <person name="Vlamakis H."/>
            <person name="Clish C."/>
            <person name="Bullock K."/>
            <person name="Deik A."/>
            <person name="Scott J."/>
            <person name="Pierce K.A."/>
            <person name="Xavier R.J."/>
            <person name="Alm E.J."/>
        </authorList>
    </citation>
    <scope>NUCLEOTIDE SEQUENCE [LARGE SCALE GENOMIC DNA]</scope>
    <source>
        <strain evidence="16 26">BIOML-A156</strain>
        <strain evidence="17 24">BIOML-A162</strain>
        <strain evidence="15 25">BIOML-A165</strain>
    </source>
</reference>
<dbReference type="Proteomes" id="UP000460317">
    <property type="component" value="Unassembled WGS sequence"/>
</dbReference>
<dbReference type="RefSeq" id="WP_008760001.1">
    <property type="nucleotide sequence ID" value="NZ_AP022660.1"/>
</dbReference>
<evidence type="ECO:0000313" key="21">
    <source>
        <dbReference type="EMBL" id="UYU73095.1"/>
    </source>
</evidence>
<comment type="similarity">
    <text evidence="2 10">Belongs to the RNA methyltransferase RsmE family.</text>
</comment>
<keyword evidence="7 10" id="KW-0949">S-adenosyl-L-methionine</keyword>
<dbReference type="SUPFAM" id="SSF75217">
    <property type="entry name" value="alpha/beta knot"/>
    <property type="match status" value="1"/>
</dbReference>
<name>A0A0P0EXX3_BACT4</name>
<evidence type="ECO:0000313" key="24">
    <source>
        <dbReference type="Proteomes" id="UP000436858"/>
    </source>
</evidence>
<dbReference type="EMBL" id="WCSB01000007">
    <property type="protein sequence ID" value="KAB4452874.1"/>
    <property type="molecule type" value="Genomic_DNA"/>
</dbReference>
<comment type="subcellular location">
    <subcellularLocation>
        <location evidence="1 10">Cytoplasm</location>
    </subcellularLocation>
</comment>
<dbReference type="GO" id="GO:0070475">
    <property type="term" value="P:rRNA base methylation"/>
    <property type="evidence" value="ECO:0007669"/>
    <property type="project" value="TreeGrafter"/>
</dbReference>
<evidence type="ECO:0000313" key="26">
    <source>
        <dbReference type="Proteomes" id="UP000488521"/>
    </source>
</evidence>
<dbReference type="EMBL" id="JAQNVG010000012">
    <property type="protein sequence ID" value="MDC2235910.1"/>
    <property type="molecule type" value="Genomic_DNA"/>
</dbReference>
<evidence type="ECO:0000256" key="3">
    <source>
        <dbReference type="ARBA" id="ARBA00022490"/>
    </source>
</evidence>
<comment type="catalytic activity">
    <reaction evidence="9 10">
        <text>uridine(1498) in 16S rRNA + S-adenosyl-L-methionine = N(3)-methyluridine(1498) in 16S rRNA + S-adenosyl-L-homocysteine + H(+)</text>
        <dbReference type="Rhea" id="RHEA:42920"/>
        <dbReference type="Rhea" id="RHEA-COMP:10283"/>
        <dbReference type="Rhea" id="RHEA-COMP:10284"/>
        <dbReference type="ChEBI" id="CHEBI:15378"/>
        <dbReference type="ChEBI" id="CHEBI:57856"/>
        <dbReference type="ChEBI" id="CHEBI:59789"/>
        <dbReference type="ChEBI" id="CHEBI:65315"/>
        <dbReference type="ChEBI" id="CHEBI:74502"/>
        <dbReference type="EC" id="2.1.1.193"/>
    </reaction>
</comment>
<dbReference type="EMBL" id="CP083681">
    <property type="protein sequence ID" value="UYU73095.1"/>
    <property type="molecule type" value="Genomic_DNA"/>
</dbReference>
<dbReference type="EMBL" id="CP083680">
    <property type="protein sequence ID" value="UYU65513.1"/>
    <property type="molecule type" value="Genomic_DNA"/>
</dbReference>
<dbReference type="Proteomes" id="UP001200544">
    <property type="component" value="Unassembled WGS sequence"/>
</dbReference>
<proteinExistence type="inferred from homology"/>
<keyword evidence="6 10" id="KW-0808">Transferase</keyword>
<dbReference type="Pfam" id="PF04452">
    <property type="entry name" value="Methyltrans_RNA"/>
    <property type="match status" value="1"/>
</dbReference>
<dbReference type="InterPro" id="IPR006700">
    <property type="entry name" value="RsmE"/>
</dbReference>
<evidence type="ECO:0000313" key="16">
    <source>
        <dbReference type="EMBL" id="KAB4471117.1"/>
    </source>
</evidence>
<dbReference type="PIRSF" id="PIRSF015601">
    <property type="entry name" value="MTase_slr0722"/>
    <property type="match status" value="1"/>
</dbReference>
<dbReference type="Proteomes" id="UP001156216">
    <property type="component" value="Chromosome"/>
</dbReference>
<dbReference type="GeneID" id="60925506"/>
<evidence type="ECO:0000259" key="12">
    <source>
        <dbReference type="Pfam" id="PF20260"/>
    </source>
</evidence>
<dbReference type="SUPFAM" id="SSF88697">
    <property type="entry name" value="PUA domain-like"/>
    <property type="match status" value="1"/>
</dbReference>
<evidence type="ECO:0000313" key="17">
    <source>
        <dbReference type="EMBL" id="KAB4479393.1"/>
    </source>
</evidence>
<dbReference type="EMBL" id="AP022660">
    <property type="protein sequence ID" value="BCA48871.1"/>
    <property type="molecule type" value="Genomic_DNA"/>
</dbReference>
<dbReference type="InterPro" id="IPR015947">
    <property type="entry name" value="PUA-like_sf"/>
</dbReference>
<organism evidence="16 26">
    <name type="scientific">Bacteroides thetaiotaomicron</name>
    <dbReference type="NCBI Taxonomy" id="818"/>
    <lineage>
        <taxon>Bacteria</taxon>
        <taxon>Pseudomonadati</taxon>
        <taxon>Bacteroidota</taxon>
        <taxon>Bacteroidia</taxon>
        <taxon>Bacteroidales</taxon>
        <taxon>Bacteroidaceae</taxon>
        <taxon>Bacteroides</taxon>
    </lineage>
</organism>
<dbReference type="PANTHER" id="PTHR30027">
    <property type="entry name" value="RIBOSOMAL RNA SMALL SUBUNIT METHYLTRANSFERASE E"/>
    <property type="match status" value="1"/>
</dbReference>
<evidence type="ECO:0000313" key="15">
    <source>
        <dbReference type="EMBL" id="KAB4452874.1"/>
    </source>
</evidence>
<keyword evidence="5 10" id="KW-0489">Methyltransferase</keyword>
<dbReference type="GO" id="GO:0005737">
    <property type="term" value="C:cytoplasm"/>
    <property type="evidence" value="ECO:0007669"/>
    <property type="project" value="UniProtKB-SubCell"/>
</dbReference>
<accession>A0A0P0EXX3</accession>
<dbReference type="NCBIfam" id="TIGR00046">
    <property type="entry name" value="RsmE family RNA methyltransferase"/>
    <property type="match status" value="1"/>
</dbReference>
<evidence type="ECO:0000256" key="10">
    <source>
        <dbReference type="PIRNR" id="PIRNR015601"/>
    </source>
</evidence>
<reference evidence="13 27" key="3">
    <citation type="submission" date="2020-02" db="EMBL/GenBank/DDBJ databases">
        <title>Whole-genome sequencing and comparative analysis of the genomes of Bacteroides thetaiotaomicron and Escherichia coli isolated from a healthy resident in Vietnam.</title>
        <authorList>
            <person name="Mohsin M."/>
            <person name="Tanaka K."/>
            <person name="Kawahara R."/>
            <person name="Kondo S."/>
            <person name="Noguchi H."/>
            <person name="Motooka D."/>
            <person name="Nakamura S."/>
            <person name="Khong D.T."/>
            <person name="Nguyen T.N."/>
            <person name="Tran H.T."/>
            <person name="Yamamoto Y."/>
        </authorList>
    </citation>
    <scope>NUCLEOTIDE SEQUENCE [LARGE SCALE GENOMIC DNA]</scope>
    <source>
        <strain evidence="13 27">F9-2</strain>
    </source>
</reference>
<reference evidence="19" key="6">
    <citation type="submission" date="2022-10" db="EMBL/GenBank/DDBJ databases">
        <title>Human gut microbiome strain richness.</title>
        <authorList>
            <person name="Chen-Liaw A."/>
        </authorList>
    </citation>
    <scope>NUCLEOTIDE SEQUENCE</scope>
    <source>
        <strain evidence="19">1001283st1_A3_1001283B150304_161114</strain>
    </source>
</reference>
<dbReference type="EC" id="2.1.1.193" evidence="10"/>
<dbReference type="EMBL" id="CZAP01000009">
    <property type="protein sequence ID" value="CUP64434.1"/>
    <property type="molecule type" value="Genomic_DNA"/>
</dbReference>
<evidence type="ECO:0000313" key="13">
    <source>
        <dbReference type="EMBL" id="BCA48871.1"/>
    </source>
</evidence>
<dbReference type="InterPro" id="IPR046887">
    <property type="entry name" value="RsmE_PUA-like"/>
</dbReference>
<dbReference type="EMBL" id="CP083685">
    <property type="protein sequence ID" value="UYU89658.1"/>
    <property type="molecule type" value="Genomic_DNA"/>
</dbReference>
<feature type="domain" description="Ribosomal RNA small subunit methyltransferase E PUA-like" evidence="12">
    <location>
        <begin position="15"/>
        <end position="61"/>
    </location>
</feature>
<dbReference type="KEGG" id="btho:Btheta7330_03771"/>
<accession>C6IKB9</accession>
<evidence type="ECO:0000256" key="1">
    <source>
        <dbReference type="ARBA" id="ARBA00004496"/>
    </source>
</evidence>
<evidence type="ECO:0000256" key="2">
    <source>
        <dbReference type="ARBA" id="ARBA00005528"/>
    </source>
</evidence>
<evidence type="ECO:0000313" key="14">
    <source>
        <dbReference type="EMBL" id="CUP64434.1"/>
    </source>
</evidence>
<protein>
    <recommendedName>
        <fullName evidence="10">Ribosomal RNA small subunit methyltransferase E</fullName>
        <ecNumber evidence="10">2.1.1.193</ecNumber>
    </recommendedName>
</protein>
<gene>
    <name evidence="14" type="primary">rsmE</name>
    <name evidence="13" type="ORF">BatF92_08130</name>
    <name evidence="14" type="ORF">ERS852511_02765</name>
    <name evidence="16" type="ORF">GAN59_18215</name>
    <name evidence="17" type="ORF">GAN91_18395</name>
    <name evidence="15" type="ORF">GAN93_09650</name>
    <name evidence="18" type="ORF">K0H07_07700</name>
    <name evidence="21" type="ORF">KQP59_08325</name>
    <name evidence="20" type="ORF">KQP68_18300</name>
    <name evidence="22" type="ORF">KQP74_17105</name>
    <name evidence="19" type="ORF">PO127_09140</name>
</gene>
<dbReference type="GO" id="GO:0070042">
    <property type="term" value="F:rRNA (uridine-N3-)-methyltransferase activity"/>
    <property type="evidence" value="ECO:0007669"/>
    <property type="project" value="TreeGrafter"/>
</dbReference>
<dbReference type="EMBL" id="WCRY01000019">
    <property type="protein sequence ID" value="KAB4479393.1"/>
    <property type="molecule type" value="Genomic_DNA"/>
</dbReference>
<reference evidence="20 28" key="4">
    <citation type="submission" date="2021-06" db="EMBL/GenBank/DDBJ databases">
        <title>Interrogation of the integrated mobile genetic elements in gut-associated Bacteroides with a consensus prediction approach.</title>
        <authorList>
            <person name="Campbell D.E."/>
            <person name="Leigh J.R."/>
            <person name="Kim T."/>
            <person name="England W."/>
            <person name="Whitaker R.J."/>
            <person name="Degnan P.H."/>
        </authorList>
    </citation>
    <scope>NUCLEOTIDE SEQUENCE [LARGE SCALE GENOMIC DNA]</scope>
    <source>
        <strain evidence="22">VPI-3443</strain>
        <strain evidence="21">VPI-BTDOT2</strain>
        <strain evidence="20 28">WAL8669</strain>
    </source>
</reference>
<evidence type="ECO:0000313" key="23">
    <source>
        <dbReference type="Proteomes" id="UP000095576"/>
    </source>
</evidence>
<keyword evidence="4 10" id="KW-0698">rRNA processing</keyword>
<dbReference type="OMA" id="RCITQWK"/>
<evidence type="ECO:0000259" key="11">
    <source>
        <dbReference type="Pfam" id="PF04452"/>
    </source>
</evidence>
<evidence type="ECO:0000256" key="4">
    <source>
        <dbReference type="ARBA" id="ARBA00022552"/>
    </source>
</evidence>
<dbReference type="Proteomes" id="UP000095576">
    <property type="component" value="Unassembled WGS sequence"/>
</dbReference>
<dbReference type="Proteomes" id="UP001217776">
    <property type="component" value="Unassembled WGS sequence"/>
</dbReference>
<comment type="function">
    <text evidence="8 10">Specifically methylates the N3 position of the uracil ring of uridine 1498 (m3U1498) in 16S rRNA. Acts on the fully assembled 30S ribosomal subunit.</text>
</comment>
<dbReference type="CDD" id="cd18084">
    <property type="entry name" value="RsmE-like"/>
    <property type="match status" value="1"/>
</dbReference>
<dbReference type="EMBL" id="JAHYQA010000003">
    <property type="protein sequence ID" value="MCE9237040.1"/>
    <property type="molecule type" value="Genomic_DNA"/>
</dbReference>
<dbReference type="AlphaFoldDB" id="A0A0P0EXX3"/>
<reference evidence="14 23" key="1">
    <citation type="submission" date="2015-09" db="EMBL/GenBank/DDBJ databases">
        <authorList>
            <consortium name="Pathogen Informatics"/>
        </authorList>
    </citation>
    <scope>NUCLEOTIDE SEQUENCE [LARGE SCALE GENOMIC DNA]</scope>
    <source>
        <strain evidence="14 23">2789STDY5834899</strain>
    </source>
</reference>
<evidence type="ECO:0000313" key="19">
    <source>
        <dbReference type="EMBL" id="MDC2235910.1"/>
    </source>
</evidence>
<dbReference type="FunFam" id="3.40.1280.10:FF:000026">
    <property type="entry name" value="Ribosomal RNA small subunit methyltransferase E"/>
    <property type="match status" value="1"/>
</dbReference>
<evidence type="ECO:0000313" key="18">
    <source>
        <dbReference type="EMBL" id="MCE9237040.1"/>
    </source>
</evidence>
<dbReference type="PANTHER" id="PTHR30027:SF3">
    <property type="entry name" value="16S RRNA (URACIL(1498)-N(3))-METHYLTRANSFERASE"/>
    <property type="match status" value="1"/>
</dbReference>
<dbReference type="NCBIfam" id="NF008702">
    <property type="entry name" value="PRK11713.6-1"/>
    <property type="match status" value="1"/>
</dbReference>
<evidence type="ECO:0000313" key="25">
    <source>
        <dbReference type="Proteomes" id="UP000460317"/>
    </source>
</evidence>
<evidence type="ECO:0000256" key="9">
    <source>
        <dbReference type="ARBA" id="ARBA00047944"/>
    </source>
</evidence>
<dbReference type="Gene3D" id="2.40.240.20">
    <property type="entry name" value="Hypothetical PUA domain-like, domain 1"/>
    <property type="match status" value="1"/>
</dbReference>
<evidence type="ECO:0000256" key="5">
    <source>
        <dbReference type="ARBA" id="ARBA00022603"/>
    </source>
</evidence>
<dbReference type="InterPro" id="IPR046886">
    <property type="entry name" value="RsmE_MTase_dom"/>
</dbReference>
<evidence type="ECO:0000256" key="8">
    <source>
        <dbReference type="ARBA" id="ARBA00025699"/>
    </source>
</evidence>
<evidence type="ECO:0000313" key="22">
    <source>
        <dbReference type="EMBL" id="UYU89658.1"/>
    </source>
</evidence>
<dbReference type="InterPro" id="IPR029026">
    <property type="entry name" value="tRNA_m1G_MTases_N"/>
</dbReference>
<evidence type="ECO:0000313" key="27">
    <source>
        <dbReference type="Proteomes" id="UP000500882"/>
    </source>
</evidence>
<dbReference type="InterPro" id="IPR029028">
    <property type="entry name" value="Alpha/beta_knot_MTases"/>
</dbReference>
<evidence type="ECO:0000256" key="6">
    <source>
        <dbReference type="ARBA" id="ARBA00022679"/>
    </source>
</evidence>